<dbReference type="RefSeq" id="WP_174558068.1">
    <property type="nucleotide sequence ID" value="NZ_CADDTS010000002.1"/>
</dbReference>
<organism evidence="3 4">
    <name type="scientific">Acinetobacter bouvetii</name>
    <dbReference type="NCBI Taxonomy" id="202951"/>
    <lineage>
        <taxon>Bacteria</taxon>
        <taxon>Pseudomonadati</taxon>
        <taxon>Pseudomonadota</taxon>
        <taxon>Gammaproteobacteria</taxon>
        <taxon>Moraxellales</taxon>
        <taxon>Moraxellaceae</taxon>
        <taxon>Acinetobacter</taxon>
    </lineage>
</organism>
<name>A0A811GEG9_9GAMM</name>
<accession>A0A811GEG9</accession>
<evidence type="ECO:0000256" key="1">
    <source>
        <dbReference type="SAM" id="MobiDB-lite"/>
    </source>
</evidence>
<feature type="chain" id="PRO_5032656977" description="Secreted protein" evidence="2">
    <location>
        <begin position="26"/>
        <end position="56"/>
    </location>
</feature>
<feature type="compositionally biased region" description="Polar residues" evidence="1">
    <location>
        <begin position="33"/>
        <end position="49"/>
    </location>
</feature>
<evidence type="ECO:0000313" key="4">
    <source>
        <dbReference type="Proteomes" id="UP000489961"/>
    </source>
</evidence>
<feature type="region of interest" description="Disordered" evidence="1">
    <location>
        <begin position="26"/>
        <end position="56"/>
    </location>
</feature>
<evidence type="ECO:0000313" key="3">
    <source>
        <dbReference type="EMBL" id="CAB1206625.1"/>
    </source>
</evidence>
<dbReference type="EMBL" id="CADDTS010000002">
    <property type="protein sequence ID" value="CAB1206625.1"/>
    <property type="molecule type" value="Genomic_DNA"/>
</dbReference>
<comment type="caution">
    <text evidence="3">The sequence shown here is derived from an EMBL/GenBank/DDBJ whole genome shotgun (WGS) entry which is preliminary data.</text>
</comment>
<keyword evidence="2" id="KW-0732">Signal</keyword>
<protein>
    <recommendedName>
        <fullName evidence="5">Secreted protein</fullName>
    </recommendedName>
</protein>
<gene>
    <name evidence="3" type="ORF">SFB21_0041</name>
</gene>
<feature type="signal peptide" evidence="2">
    <location>
        <begin position="1"/>
        <end position="25"/>
    </location>
</feature>
<evidence type="ECO:0008006" key="5">
    <source>
        <dbReference type="Google" id="ProtNLM"/>
    </source>
</evidence>
<sequence length="56" mass="6040">MMNILILLISGVTLALMTSDPRASAAPSVASAWQQQEQLSSAHDVTSKTQVEREQV</sequence>
<evidence type="ECO:0000256" key="2">
    <source>
        <dbReference type="SAM" id="SignalP"/>
    </source>
</evidence>
<dbReference type="Proteomes" id="UP000489961">
    <property type="component" value="Unassembled WGS sequence"/>
</dbReference>
<dbReference type="AlphaFoldDB" id="A0A811GEG9"/>
<proteinExistence type="predicted"/>
<reference evidence="3 4" key="1">
    <citation type="submission" date="2020-02" db="EMBL/GenBank/DDBJ databases">
        <authorList>
            <person name="Chaudhuri R."/>
        </authorList>
    </citation>
    <scope>NUCLEOTIDE SEQUENCE [LARGE SCALE GENOMIC DNA]</scope>
    <source>
        <strain evidence="3">SFB21</strain>
    </source>
</reference>